<evidence type="ECO:0000313" key="2">
    <source>
        <dbReference type="EMBL" id="KAF7390785.1"/>
    </source>
</evidence>
<accession>A0A834N002</accession>
<protein>
    <submittedName>
        <fullName evidence="2">Uncharacterized protein</fullName>
    </submittedName>
</protein>
<proteinExistence type="predicted"/>
<dbReference type="Proteomes" id="UP000614350">
    <property type="component" value="Unassembled WGS sequence"/>
</dbReference>
<sequence length="165" mass="19019">MAANWLPVRSQSTPGKNFFATVNELQHGFSCDPLKYLVEVVLGCGGAQPPGIGVVRDARWGLLAEERLIQGIVLNHSALRWDYPRASLWTSWAKVEEEQCRRRGLRDLTRKKYKHSWEVKEVEKVEKEKEKEDEDEDEDEDEEEEGEEEGAHRLRASIARLSDSR</sequence>
<feature type="region of interest" description="Disordered" evidence="1">
    <location>
        <begin position="122"/>
        <end position="165"/>
    </location>
</feature>
<evidence type="ECO:0000313" key="3">
    <source>
        <dbReference type="Proteomes" id="UP000614350"/>
    </source>
</evidence>
<name>A0A834N002_VESVU</name>
<reference evidence="2" key="1">
    <citation type="journal article" date="2020" name="G3 (Bethesda)">
        <title>High-Quality Assemblies for Three Invasive Social Wasps from the &lt;i&gt;Vespula&lt;/i&gt; Genus.</title>
        <authorList>
            <person name="Harrop T.W.R."/>
            <person name="Guhlin J."/>
            <person name="McLaughlin G.M."/>
            <person name="Permina E."/>
            <person name="Stockwell P."/>
            <person name="Gilligan J."/>
            <person name="Le Lec M.F."/>
            <person name="Gruber M.A.M."/>
            <person name="Quinn O."/>
            <person name="Lovegrove M."/>
            <person name="Duncan E.J."/>
            <person name="Remnant E.J."/>
            <person name="Van Eeckhoven J."/>
            <person name="Graham B."/>
            <person name="Knapp R.A."/>
            <person name="Langford K.W."/>
            <person name="Kronenberg Z."/>
            <person name="Press M.O."/>
            <person name="Eacker S.M."/>
            <person name="Wilson-Rankin E.E."/>
            <person name="Purcell J."/>
            <person name="Lester P.J."/>
            <person name="Dearden P.K."/>
        </authorList>
    </citation>
    <scope>NUCLEOTIDE SEQUENCE</scope>
    <source>
        <strain evidence="2">Marl-1</strain>
    </source>
</reference>
<dbReference type="EMBL" id="JACSEA010000010">
    <property type="protein sequence ID" value="KAF7390785.1"/>
    <property type="molecule type" value="Genomic_DNA"/>
</dbReference>
<dbReference type="AlphaFoldDB" id="A0A834N002"/>
<gene>
    <name evidence="2" type="ORF">HZH66_009265</name>
</gene>
<feature type="compositionally biased region" description="Acidic residues" evidence="1">
    <location>
        <begin position="131"/>
        <end position="148"/>
    </location>
</feature>
<keyword evidence="3" id="KW-1185">Reference proteome</keyword>
<organism evidence="2 3">
    <name type="scientific">Vespula vulgaris</name>
    <name type="common">Yellow jacket</name>
    <name type="synonym">Wasp</name>
    <dbReference type="NCBI Taxonomy" id="7454"/>
    <lineage>
        <taxon>Eukaryota</taxon>
        <taxon>Metazoa</taxon>
        <taxon>Ecdysozoa</taxon>
        <taxon>Arthropoda</taxon>
        <taxon>Hexapoda</taxon>
        <taxon>Insecta</taxon>
        <taxon>Pterygota</taxon>
        <taxon>Neoptera</taxon>
        <taxon>Endopterygota</taxon>
        <taxon>Hymenoptera</taxon>
        <taxon>Apocrita</taxon>
        <taxon>Aculeata</taxon>
        <taxon>Vespoidea</taxon>
        <taxon>Vespidae</taxon>
        <taxon>Vespinae</taxon>
        <taxon>Vespula</taxon>
    </lineage>
</organism>
<evidence type="ECO:0000256" key="1">
    <source>
        <dbReference type="SAM" id="MobiDB-lite"/>
    </source>
</evidence>
<comment type="caution">
    <text evidence="2">The sequence shown here is derived from an EMBL/GenBank/DDBJ whole genome shotgun (WGS) entry which is preliminary data.</text>
</comment>